<proteinExistence type="inferred from homology"/>
<dbReference type="InterPro" id="IPR010917">
    <property type="entry name" value="TonB_rcpt_CS"/>
</dbReference>
<feature type="signal peptide" evidence="12">
    <location>
        <begin position="1"/>
        <end position="36"/>
    </location>
</feature>
<keyword evidence="6 11" id="KW-0798">TonB box</keyword>
<feature type="short sequence motif" description="TonB C-terminal box" evidence="10">
    <location>
        <begin position="877"/>
        <end position="894"/>
    </location>
</feature>
<keyword evidence="4 9" id="KW-0812">Transmembrane</keyword>
<comment type="similarity">
    <text evidence="9 11">Belongs to the TonB-dependent receptor family.</text>
</comment>
<keyword evidence="5 12" id="KW-0732">Signal</keyword>
<evidence type="ECO:0000256" key="10">
    <source>
        <dbReference type="PROSITE-ProRule" id="PRU10144"/>
    </source>
</evidence>
<dbReference type="EMBL" id="JANFAV010000002">
    <property type="protein sequence ID" value="MCW6534019.1"/>
    <property type="molecule type" value="Genomic_DNA"/>
</dbReference>
<reference evidence="15" key="1">
    <citation type="submission" date="2022-06" db="EMBL/GenBank/DDBJ databases">
        <title>Sphingomonas sp. nov. isolated from rhizosphere soil of tomato.</title>
        <authorList>
            <person name="Dong H."/>
            <person name="Gao R."/>
        </authorList>
    </citation>
    <scope>NUCLEOTIDE SEQUENCE</scope>
    <source>
        <strain evidence="15">MMSM24</strain>
    </source>
</reference>
<dbReference type="GO" id="GO:0009279">
    <property type="term" value="C:cell outer membrane"/>
    <property type="evidence" value="ECO:0007669"/>
    <property type="project" value="UniProtKB-SubCell"/>
</dbReference>
<evidence type="ECO:0000259" key="14">
    <source>
        <dbReference type="Pfam" id="PF07715"/>
    </source>
</evidence>
<comment type="caution">
    <text evidence="15">The sequence shown here is derived from an EMBL/GenBank/DDBJ whole genome shotgun (WGS) entry which is preliminary data.</text>
</comment>
<dbReference type="PANTHER" id="PTHR47234">
    <property type="match status" value="1"/>
</dbReference>
<evidence type="ECO:0000256" key="6">
    <source>
        <dbReference type="ARBA" id="ARBA00023077"/>
    </source>
</evidence>
<dbReference type="InterPro" id="IPR006311">
    <property type="entry name" value="TAT_signal"/>
</dbReference>
<feature type="domain" description="TonB-dependent receptor plug" evidence="14">
    <location>
        <begin position="75"/>
        <end position="187"/>
    </location>
</feature>
<dbReference type="Gene3D" id="2.40.170.20">
    <property type="entry name" value="TonB-dependent receptor, beta-barrel domain"/>
    <property type="match status" value="1"/>
</dbReference>
<dbReference type="InterPro" id="IPR037066">
    <property type="entry name" value="Plug_dom_sf"/>
</dbReference>
<evidence type="ECO:0000256" key="12">
    <source>
        <dbReference type="SAM" id="SignalP"/>
    </source>
</evidence>
<evidence type="ECO:0000313" key="16">
    <source>
        <dbReference type="Proteomes" id="UP001165565"/>
    </source>
</evidence>
<evidence type="ECO:0000256" key="2">
    <source>
        <dbReference type="ARBA" id="ARBA00022448"/>
    </source>
</evidence>
<dbReference type="Proteomes" id="UP001165565">
    <property type="component" value="Unassembled WGS sequence"/>
</dbReference>
<dbReference type="PROSITE" id="PS01156">
    <property type="entry name" value="TONB_DEPENDENT_REC_2"/>
    <property type="match status" value="1"/>
</dbReference>
<feature type="chain" id="PRO_5041237623" evidence="12">
    <location>
        <begin position="37"/>
        <end position="894"/>
    </location>
</feature>
<dbReference type="Pfam" id="PF00593">
    <property type="entry name" value="TonB_dep_Rec_b-barrel"/>
    <property type="match status" value="1"/>
</dbReference>
<dbReference type="SUPFAM" id="SSF56935">
    <property type="entry name" value="Porins"/>
    <property type="match status" value="1"/>
</dbReference>
<evidence type="ECO:0000259" key="13">
    <source>
        <dbReference type="Pfam" id="PF00593"/>
    </source>
</evidence>
<keyword evidence="15" id="KW-0675">Receptor</keyword>
<dbReference type="AlphaFoldDB" id="A0AA42CP65"/>
<dbReference type="RefSeq" id="WP_265268004.1">
    <property type="nucleotide sequence ID" value="NZ_JANFAV010000002.1"/>
</dbReference>
<comment type="subcellular location">
    <subcellularLocation>
        <location evidence="1 9">Cell outer membrane</location>
        <topology evidence="1 9">Multi-pass membrane protein</topology>
    </subcellularLocation>
</comment>
<organism evidence="15 16">
    <name type="scientific">Sphingomonas lycopersici</name>
    <dbReference type="NCBI Taxonomy" id="2951807"/>
    <lineage>
        <taxon>Bacteria</taxon>
        <taxon>Pseudomonadati</taxon>
        <taxon>Pseudomonadota</taxon>
        <taxon>Alphaproteobacteria</taxon>
        <taxon>Sphingomonadales</taxon>
        <taxon>Sphingomonadaceae</taxon>
        <taxon>Sphingomonas</taxon>
    </lineage>
</organism>
<dbReference type="InterPro" id="IPR036942">
    <property type="entry name" value="Beta-barrel_TonB_sf"/>
</dbReference>
<feature type="domain" description="TonB-dependent receptor-like beta-barrel" evidence="13">
    <location>
        <begin position="370"/>
        <end position="862"/>
    </location>
</feature>
<dbReference type="CDD" id="cd01347">
    <property type="entry name" value="ligand_gated_channel"/>
    <property type="match status" value="1"/>
</dbReference>
<keyword evidence="7 9" id="KW-0472">Membrane</keyword>
<dbReference type="InterPro" id="IPR000531">
    <property type="entry name" value="Beta-barrel_TonB"/>
</dbReference>
<evidence type="ECO:0000256" key="8">
    <source>
        <dbReference type="ARBA" id="ARBA00023237"/>
    </source>
</evidence>
<dbReference type="Pfam" id="PF07715">
    <property type="entry name" value="Plug"/>
    <property type="match status" value="1"/>
</dbReference>
<dbReference type="PROSITE" id="PS52016">
    <property type="entry name" value="TONB_DEPENDENT_REC_3"/>
    <property type="match status" value="1"/>
</dbReference>
<dbReference type="PANTHER" id="PTHR47234:SF2">
    <property type="entry name" value="TONB-DEPENDENT RECEPTOR"/>
    <property type="match status" value="1"/>
</dbReference>
<dbReference type="InterPro" id="IPR012910">
    <property type="entry name" value="Plug_dom"/>
</dbReference>
<sequence length="894" mass="94760">MNTEVRPQPNSRRATLAGLSTLAIAMMLATAGTAQAQTAAATDTIGAQPDAQAAEDQADVVVTGTLLRGVAPTGTNVIGITQDTIVARGVNSSNDLLAKIPQVGNFGTIPVGLANFGLPIVRPNIRNLGASGGNTTLVLLNGQRGVGAGILQTTIDPSILPPDVLERVEVVPDGGSAVYGSDAIGGVINFITRKRFDGVSANMRYGFVGDYRSVDGNLTVGKDWGSGSLYLSYAYVWHNEIYNKDRDYTSPDLRAKGGSDFRVTTCAPGNIQVGATNYALPGLVAGTVNKCDPNAYATLFPRERRNSVFGSFTQRLNDSVSFSATAYWSRRDTTVSEAPGMMSGTISVLNPFFRSITGELQQNASFSFADVFGNSLKSRQRFESYGVTPGFSFKLSDKWQLRAESNFGRSYNQVREGAIDTTTATLALAGLLPGMALNPYNLSASSPAALAAIRNYENYGDATQEMADGRLILDGSLAQLPGGDVRLAVGAEYYYAGLASRIAQGAIGSYANVKTSRTSRDVRSAFGELMIPLIGPENGSPGLRGLQLSGSIRYDDYSDQGGTTNPKVGINYKPISDLTIRGNYGTSFNAPSLADTSSTSDSRATALPFSPFIAPGASPLNQLRSTVVLAGGNPKLRPERAHTWSVGFDWAPSRIPGLALNLTYYNVRFKDAIGLVPFTQPTLFTQPNFAGYYIVNPTLAQAKALVGNLNVVGAPSIDSLYAGGKSPYIVIDARRNNLGAVNTDGLDFNLSYVRKTGFGAINASVAGTYTLNRKSQAVAGGPFADDLENGVGRLSFVATLGGKAGGFVGSASFNYRGGYPILLVPQQTRVDAFKTVDLFLGYDLGEHGFVKNAMLTVNIDNLFDQDPPWLNTSAAYTNGTTLGRLVTFGIRTKF</sequence>
<keyword evidence="3 9" id="KW-1134">Transmembrane beta strand</keyword>
<dbReference type="Gene3D" id="2.170.130.10">
    <property type="entry name" value="TonB-dependent receptor, plug domain"/>
    <property type="match status" value="1"/>
</dbReference>
<evidence type="ECO:0000256" key="3">
    <source>
        <dbReference type="ARBA" id="ARBA00022452"/>
    </source>
</evidence>
<name>A0AA42CP65_9SPHN</name>
<protein>
    <submittedName>
        <fullName evidence="15">TonB-dependent receptor</fullName>
    </submittedName>
</protein>
<evidence type="ECO:0000256" key="7">
    <source>
        <dbReference type="ARBA" id="ARBA00023136"/>
    </source>
</evidence>
<evidence type="ECO:0000256" key="9">
    <source>
        <dbReference type="PROSITE-ProRule" id="PRU01360"/>
    </source>
</evidence>
<dbReference type="InterPro" id="IPR039426">
    <property type="entry name" value="TonB-dep_rcpt-like"/>
</dbReference>
<keyword evidence="2 9" id="KW-0813">Transport</keyword>
<evidence type="ECO:0000256" key="5">
    <source>
        <dbReference type="ARBA" id="ARBA00022729"/>
    </source>
</evidence>
<keyword evidence="8 9" id="KW-0998">Cell outer membrane</keyword>
<accession>A0AA42CP65</accession>
<dbReference type="PROSITE" id="PS51318">
    <property type="entry name" value="TAT"/>
    <property type="match status" value="1"/>
</dbReference>
<evidence type="ECO:0000256" key="1">
    <source>
        <dbReference type="ARBA" id="ARBA00004571"/>
    </source>
</evidence>
<keyword evidence="16" id="KW-1185">Reference proteome</keyword>
<gene>
    <name evidence="15" type="ORF">NEE01_04400</name>
</gene>
<evidence type="ECO:0000256" key="4">
    <source>
        <dbReference type="ARBA" id="ARBA00022692"/>
    </source>
</evidence>
<evidence type="ECO:0000256" key="11">
    <source>
        <dbReference type="RuleBase" id="RU003357"/>
    </source>
</evidence>
<evidence type="ECO:0000313" key="15">
    <source>
        <dbReference type="EMBL" id="MCW6534019.1"/>
    </source>
</evidence>